<evidence type="ECO:0000313" key="3">
    <source>
        <dbReference type="EMBL" id="CAB4027607.1"/>
    </source>
</evidence>
<dbReference type="Gene3D" id="3.40.50.300">
    <property type="entry name" value="P-loop containing nucleotide triphosphate hydrolases"/>
    <property type="match status" value="1"/>
</dbReference>
<evidence type="ECO:0000313" key="4">
    <source>
        <dbReference type="Proteomes" id="UP001152795"/>
    </source>
</evidence>
<dbReference type="AlphaFoldDB" id="A0A6S7JA81"/>
<evidence type="ECO:0000256" key="1">
    <source>
        <dbReference type="ARBA" id="ARBA00022737"/>
    </source>
</evidence>
<dbReference type="InterPro" id="IPR032171">
    <property type="entry name" value="COR-A"/>
</dbReference>
<dbReference type="Pfam" id="PF16095">
    <property type="entry name" value="COR-A"/>
    <property type="match status" value="1"/>
</dbReference>
<sequence>MIVGQDRGGKTSLKKHLLGQSFDSEELSTDGIEVNVVELTDKNAEDPWRGKVTRFFMSADEEDEHVFKCTAKLVSTNQEQPEIKENDATSFESKEILPEEALDRINGLVVNDDNSESLSTTVFVHDFAGQSVFYDTHFCFLKIQCPYLLVVDISSPLDEPAKSRFKFRDSERDLHDPFYETNLDYLLSWLTVLARLSDVICSEIPSDSHPKRYKLPPVVIALTNSDKCKAAGDIAKVKNRIIDILREKAFRNVFPQIHVIDNTLSDRNSDEIRKLRRTLYVLCKEILEQQPPMPVRWLRLEVELGNEMVNERSMYITLEKCHEVAQLCNVDNVDSALDFLHNQGIIVHHKESPVVVLDPCWLMNLFTKIITVPEEQKMIPKDAQFYKLLGEGILMQEYLQKKVDGIFEDLEDLMKQFSLICPWDYEGEPAYIVPSVAPFFNEGSDVQKLLSDSPIVSIFIKFDLSYVPLGFYTRFQMSIISTCKEKELPTLTPRLYCNYTCLTFECFGGSEGWFEVYLMKIPAMIKVGVVPKGGCHDPTNRKFMRYLKQVLEDCIKSVIKQEPLIYRNVTASLVLKCCSGQKEACPQHGTARCDRDECGHFFSVERLQKLTKDPLCPHGTVGAERFSLALVSHWIDTGTTLVFLLLLFL</sequence>
<organism evidence="3 4">
    <name type="scientific">Paramuricea clavata</name>
    <name type="common">Red gorgonian</name>
    <name type="synonym">Violescent sea-whip</name>
    <dbReference type="NCBI Taxonomy" id="317549"/>
    <lineage>
        <taxon>Eukaryota</taxon>
        <taxon>Metazoa</taxon>
        <taxon>Cnidaria</taxon>
        <taxon>Anthozoa</taxon>
        <taxon>Octocorallia</taxon>
        <taxon>Malacalcyonacea</taxon>
        <taxon>Plexauridae</taxon>
        <taxon>Paramuricea</taxon>
    </lineage>
</organism>
<dbReference type="Proteomes" id="UP001152795">
    <property type="component" value="Unassembled WGS sequence"/>
</dbReference>
<dbReference type="OrthoDB" id="10023302at2759"/>
<keyword evidence="4" id="KW-1185">Reference proteome</keyword>
<dbReference type="PANTHER" id="PTHR47679:SF2">
    <property type="entry name" value="C-TERMINAL OF ROC (COR) DOMAIN-CONTAINING PROTEIN"/>
    <property type="match status" value="1"/>
</dbReference>
<proteinExistence type="predicted"/>
<feature type="domain" description="COR" evidence="2">
    <location>
        <begin position="294"/>
        <end position="435"/>
    </location>
</feature>
<name>A0A6S7JA81_PARCT</name>
<dbReference type="EMBL" id="CACRXK020014902">
    <property type="protein sequence ID" value="CAB4027607.1"/>
    <property type="molecule type" value="Genomic_DNA"/>
</dbReference>
<dbReference type="InterPro" id="IPR036388">
    <property type="entry name" value="WH-like_DNA-bd_sf"/>
</dbReference>
<gene>
    <name evidence="3" type="ORF">PACLA_8A020673</name>
</gene>
<comment type="caution">
    <text evidence="3">The sequence shown here is derived from an EMBL/GenBank/DDBJ whole genome shotgun (WGS) entry which is preliminary data.</text>
</comment>
<reference evidence="3" key="1">
    <citation type="submission" date="2020-04" db="EMBL/GenBank/DDBJ databases">
        <authorList>
            <person name="Alioto T."/>
            <person name="Alioto T."/>
            <person name="Gomez Garrido J."/>
        </authorList>
    </citation>
    <scope>NUCLEOTIDE SEQUENCE</scope>
    <source>
        <strain evidence="3">A484AB</strain>
    </source>
</reference>
<dbReference type="InterPro" id="IPR027417">
    <property type="entry name" value="P-loop_NTPase"/>
</dbReference>
<dbReference type="Gene3D" id="1.10.10.10">
    <property type="entry name" value="Winged helix-like DNA-binding domain superfamily/Winged helix DNA-binding domain"/>
    <property type="match status" value="1"/>
</dbReference>
<dbReference type="SUPFAM" id="SSF52540">
    <property type="entry name" value="P-loop containing nucleoside triphosphate hydrolases"/>
    <property type="match status" value="1"/>
</dbReference>
<evidence type="ECO:0000259" key="2">
    <source>
        <dbReference type="Pfam" id="PF16095"/>
    </source>
</evidence>
<dbReference type="PANTHER" id="PTHR47679">
    <property type="entry name" value="PROTEIN TORNADO 1"/>
    <property type="match status" value="1"/>
</dbReference>
<accession>A0A6S7JA81</accession>
<protein>
    <recommendedName>
        <fullName evidence="2">COR domain-containing protein</fullName>
    </recommendedName>
</protein>
<keyword evidence="1" id="KW-0677">Repeat</keyword>